<dbReference type="AlphaFoldDB" id="A0A401JFV5"/>
<name>A0A401JFV5_9PROT</name>
<reference evidence="2 3" key="1">
    <citation type="journal article" date="2019" name="Front. Microbiol.">
        <title>Genomes of Neutrophilic Sulfur-Oxidizing Chemolithoautotrophs Representing 9 Proteobacterial Species From 8 Genera.</title>
        <authorList>
            <person name="Watanabe T."/>
            <person name="Kojima H."/>
            <person name="Umezawa K."/>
            <person name="Hori C."/>
            <person name="Takasuka T.E."/>
            <person name="Kato Y."/>
            <person name="Fukui M."/>
        </authorList>
    </citation>
    <scope>NUCLEOTIDE SEQUENCE [LARGE SCALE GENOMIC DNA]</scope>
    <source>
        <strain evidence="2 3">TTN</strain>
    </source>
</reference>
<protein>
    <submittedName>
        <fullName evidence="2">CmpX</fullName>
    </submittedName>
</protein>
<keyword evidence="3" id="KW-1185">Reference proteome</keyword>
<evidence type="ECO:0000256" key="1">
    <source>
        <dbReference type="SAM" id="Phobius"/>
    </source>
</evidence>
<evidence type="ECO:0000313" key="3">
    <source>
        <dbReference type="Proteomes" id="UP000286806"/>
    </source>
</evidence>
<feature type="transmembrane region" description="Helical" evidence="1">
    <location>
        <begin position="20"/>
        <end position="39"/>
    </location>
</feature>
<feature type="transmembrane region" description="Helical" evidence="1">
    <location>
        <begin position="84"/>
        <end position="107"/>
    </location>
</feature>
<feature type="transmembrane region" description="Helical" evidence="1">
    <location>
        <begin position="185"/>
        <end position="206"/>
    </location>
</feature>
<dbReference type="EMBL" id="BGOW01000020">
    <property type="protein sequence ID" value="GBL46515.1"/>
    <property type="molecule type" value="Genomic_DNA"/>
</dbReference>
<gene>
    <name evidence="2" type="ORF">SFMTTN_2329</name>
</gene>
<keyword evidence="1" id="KW-0472">Membrane</keyword>
<dbReference type="Proteomes" id="UP000286806">
    <property type="component" value="Unassembled WGS sequence"/>
</dbReference>
<dbReference type="InterPro" id="IPR011014">
    <property type="entry name" value="MscS_channel_TM-2"/>
</dbReference>
<keyword evidence="1" id="KW-0812">Transmembrane</keyword>
<feature type="transmembrane region" description="Helical" evidence="1">
    <location>
        <begin position="113"/>
        <end position="133"/>
    </location>
</feature>
<dbReference type="InterPro" id="IPR008910">
    <property type="entry name" value="MSC_TM_helix"/>
</dbReference>
<dbReference type="SUPFAM" id="SSF82861">
    <property type="entry name" value="Mechanosensitive channel protein MscS (YggB), transmembrane region"/>
    <property type="match status" value="1"/>
</dbReference>
<comment type="caution">
    <text evidence="2">The sequence shown here is derived from an EMBL/GenBank/DDBJ whole genome shotgun (WGS) entry which is preliminary data.</text>
</comment>
<dbReference type="RefSeq" id="WP_124705297.1">
    <property type="nucleotide sequence ID" value="NZ_BGOW01000020.1"/>
</dbReference>
<dbReference type="OrthoDB" id="8561839at2"/>
<feature type="transmembrane region" description="Helical" evidence="1">
    <location>
        <begin position="153"/>
        <end position="173"/>
    </location>
</feature>
<accession>A0A401JFV5</accession>
<sequence length="222" mass="24288">MQQLDIFLASITSFWTQLAAFVPQLMAALVLMFVGWLVAKLVRAGMVKLLHVLQFDKLSERSGIEAFLKQGQLEVSLGGLLAGLMYWLIILIVIVTVSNSLGLHIVAELFNRIVLYIPNIIVAIFVLVLGAILSRFINRLIFAYLSNIGVQGALTISTISEYATLIFVFFVALEQLNIGRELLTAAFIIGFGAVGLAFALAFGLGGRDWAAGVIARMTQKRK</sequence>
<evidence type="ECO:0000313" key="2">
    <source>
        <dbReference type="EMBL" id="GBL46515.1"/>
    </source>
</evidence>
<keyword evidence="1" id="KW-1133">Transmembrane helix</keyword>
<dbReference type="GO" id="GO:0016020">
    <property type="term" value="C:membrane"/>
    <property type="evidence" value="ECO:0007669"/>
    <property type="project" value="InterPro"/>
</dbReference>
<organism evidence="2 3">
    <name type="scientific">Sulfuriferula multivorans</name>
    <dbReference type="NCBI Taxonomy" id="1559896"/>
    <lineage>
        <taxon>Bacteria</taxon>
        <taxon>Pseudomonadati</taxon>
        <taxon>Pseudomonadota</taxon>
        <taxon>Betaproteobacteria</taxon>
        <taxon>Nitrosomonadales</taxon>
        <taxon>Sulfuricellaceae</taxon>
        <taxon>Sulfuriferula</taxon>
    </lineage>
</organism>
<proteinExistence type="predicted"/>
<dbReference type="Pfam" id="PF05552">
    <property type="entry name" value="MS_channel_1st_1"/>
    <property type="match status" value="2"/>
</dbReference>
<dbReference type="Gene3D" id="1.10.287.1260">
    <property type="match status" value="1"/>
</dbReference>